<evidence type="ECO:0000313" key="2">
    <source>
        <dbReference type="EMBL" id="TVY82440.1"/>
    </source>
</evidence>
<dbReference type="Proteomes" id="UP000469558">
    <property type="component" value="Unassembled WGS sequence"/>
</dbReference>
<reference evidence="2 3" key="1">
    <citation type="submission" date="2018-05" db="EMBL/GenBank/DDBJ databases">
        <title>Genome sequencing and assembly of the regulated plant pathogen Lachnellula willkommii and related sister species for the development of diagnostic species identification markers.</title>
        <authorList>
            <person name="Giroux E."/>
            <person name="Bilodeau G."/>
        </authorList>
    </citation>
    <scope>NUCLEOTIDE SEQUENCE [LARGE SCALE GENOMIC DNA]</scope>
    <source>
        <strain evidence="2 3">CBS 268.59</strain>
    </source>
</reference>
<name>A0A8T9CET7_9HELO</name>
<gene>
    <name evidence="2" type="ORF">LSUE1_G005157</name>
</gene>
<dbReference type="AlphaFoldDB" id="A0A8T9CET7"/>
<dbReference type="EMBL" id="QGMK01000318">
    <property type="protein sequence ID" value="TVY82440.1"/>
    <property type="molecule type" value="Genomic_DNA"/>
</dbReference>
<evidence type="ECO:0000256" key="1">
    <source>
        <dbReference type="SAM" id="MobiDB-lite"/>
    </source>
</evidence>
<sequence>MAALLQYIYDTLCLYLVSLIQTLFPSYHALYKPETEHMDKEPEKPADDTPEPDQYQPKVKDVLEVKQFLIEKCKLPPELSDIVIDFAEYWPHTTNITSYNPIDLPHIRSGIGHENRFLLRSWPLGYIPSDSKFETTSIDKVVKQSTQLSPCPLPDNETSSKEAFENWTRSSMPRGEFACRKIIFTLKSHDQGWGGDYADKGTYRGSFTWFDFGLEKVSVSQKHPGEDVAVTEPPVIDTEKPADMSSAVDYEIRTILPRTVNGPNHTPEEPQYRFEHPLLPARNVLQKNRTAERYTQEHVVTWSWNDNILPESLDGNNLEQEGRGRDTATGEFVRNMKIGDVVTVWGKARFPGWVNIVDRVQIDVYWAV</sequence>
<evidence type="ECO:0000313" key="3">
    <source>
        <dbReference type="Proteomes" id="UP000469558"/>
    </source>
</evidence>
<keyword evidence="3" id="KW-1185">Reference proteome</keyword>
<feature type="compositionally biased region" description="Basic and acidic residues" evidence="1">
    <location>
        <begin position="35"/>
        <end position="47"/>
    </location>
</feature>
<protein>
    <submittedName>
        <fullName evidence="2">Uncharacterized protein</fullName>
    </submittedName>
</protein>
<dbReference type="OrthoDB" id="66095at2759"/>
<proteinExistence type="predicted"/>
<accession>A0A8T9CET7</accession>
<organism evidence="2 3">
    <name type="scientific">Lachnellula suecica</name>
    <dbReference type="NCBI Taxonomy" id="602035"/>
    <lineage>
        <taxon>Eukaryota</taxon>
        <taxon>Fungi</taxon>
        <taxon>Dikarya</taxon>
        <taxon>Ascomycota</taxon>
        <taxon>Pezizomycotina</taxon>
        <taxon>Leotiomycetes</taxon>
        <taxon>Helotiales</taxon>
        <taxon>Lachnaceae</taxon>
        <taxon>Lachnellula</taxon>
    </lineage>
</organism>
<feature type="region of interest" description="Disordered" evidence="1">
    <location>
        <begin position="35"/>
        <end position="56"/>
    </location>
</feature>
<comment type="caution">
    <text evidence="2">The sequence shown here is derived from an EMBL/GenBank/DDBJ whole genome shotgun (WGS) entry which is preliminary data.</text>
</comment>